<name>A0ABX1B2T3_9ACTN</name>
<keyword evidence="3" id="KW-1185">Reference proteome</keyword>
<proteinExistence type="predicted"/>
<accession>A0ABX1B2T3</accession>
<organism evidence="2 3">
    <name type="scientific">Nonomuraea composti</name>
    <dbReference type="NCBI Taxonomy" id="2720023"/>
    <lineage>
        <taxon>Bacteria</taxon>
        <taxon>Bacillati</taxon>
        <taxon>Actinomycetota</taxon>
        <taxon>Actinomycetes</taxon>
        <taxon>Streptosporangiales</taxon>
        <taxon>Streptosporangiaceae</taxon>
        <taxon>Nonomuraea</taxon>
    </lineage>
</organism>
<evidence type="ECO:0000313" key="2">
    <source>
        <dbReference type="EMBL" id="NJP89508.1"/>
    </source>
</evidence>
<dbReference type="InterPro" id="IPR045924">
    <property type="entry name" value="DUF6343"/>
</dbReference>
<reference evidence="2 3" key="1">
    <citation type="submission" date="2020-03" db="EMBL/GenBank/DDBJ databases">
        <title>WGS of actinomycetes isolated from Thailand.</title>
        <authorList>
            <person name="Thawai C."/>
        </authorList>
    </citation>
    <scope>NUCLEOTIDE SEQUENCE [LARGE SCALE GENOMIC DNA]</scope>
    <source>
        <strain evidence="2 3">FMUSA5-5</strain>
    </source>
</reference>
<dbReference type="Proteomes" id="UP000696294">
    <property type="component" value="Unassembled WGS sequence"/>
</dbReference>
<comment type="caution">
    <text evidence="2">The sequence shown here is derived from an EMBL/GenBank/DDBJ whole genome shotgun (WGS) entry which is preliminary data.</text>
</comment>
<protein>
    <submittedName>
        <fullName evidence="2">Uncharacterized protein</fullName>
    </submittedName>
</protein>
<sequence length="89" mass="9592">MWLRNRAGTEPVTARSPLRARRALSLAALVLGVVAAVFFAVQAMRTGQEVWRWEAAIAAAVAVIAAIDLVVLRNRRRSGSSGGQHGQEQ</sequence>
<feature type="transmembrane region" description="Helical" evidence="1">
    <location>
        <begin position="23"/>
        <end position="44"/>
    </location>
</feature>
<keyword evidence="1" id="KW-1133">Transmembrane helix</keyword>
<feature type="transmembrane region" description="Helical" evidence="1">
    <location>
        <begin position="50"/>
        <end position="72"/>
    </location>
</feature>
<dbReference type="EMBL" id="JAATEP010000004">
    <property type="protein sequence ID" value="NJP89508.1"/>
    <property type="molecule type" value="Genomic_DNA"/>
</dbReference>
<dbReference type="RefSeq" id="WP_168008470.1">
    <property type="nucleotide sequence ID" value="NZ_JAATEP010000004.1"/>
</dbReference>
<keyword evidence="1" id="KW-0812">Transmembrane</keyword>
<evidence type="ECO:0000313" key="3">
    <source>
        <dbReference type="Proteomes" id="UP000696294"/>
    </source>
</evidence>
<keyword evidence="1" id="KW-0472">Membrane</keyword>
<gene>
    <name evidence="2" type="ORF">HCN51_08620</name>
</gene>
<evidence type="ECO:0000256" key="1">
    <source>
        <dbReference type="SAM" id="Phobius"/>
    </source>
</evidence>
<dbReference type="Pfam" id="PF19870">
    <property type="entry name" value="DUF6343"/>
    <property type="match status" value="1"/>
</dbReference>